<dbReference type="GO" id="GO:0016567">
    <property type="term" value="P:protein ubiquitination"/>
    <property type="evidence" value="ECO:0007669"/>
    <property type="project" value="InterPro"/>
</dbReference>
<dbReference type="Pfam" id="PF22191">
    <property type="entry name" value="IBR_1"/>
    <property type="match status" value="1"/>
</dbReference>
<dbReference type="OrthoDB" id="1431934at2759"/>
<dbReference type="AlphaFoldDB" id="A0A9W7W0A5"/>
<keyword evidence="2" id="KW-0479">Metal-binding</keyword>
<keyword evidence="4" id="KW-0863">Zinc-finger</keyword>
<dbReference type="Gene3D" id="1.20.120.1750">
    <property type="match status" value="1"/>
</dbReference>
<proteinExistence type="predicted"/>
<dbReference type="InterPro" id="IPR044066">
    <property type="entry name" value="TRIAD_supradom"/>
</dbReference>
<evidence type="ECO:0000313" key="9">
    <source>
        <dbReference type="Proteomes" id="UP001138500"/>
    </source>
</evidence>
<keyword evidence="1" id="KW-0808">Transferase</keyword>
<feature type="domain" description="RING-type" evidence="7">
    <location>
        <begin position="6"/>
        <end position="243"/>
    </location>
</feature>
<keyword evidence="6" id="KW-0862">Zinc</keyword>
<dbReference type="Proteomes" id="UP001138500">
    <property type="component" value="Unassembled WGS sequence"/>
</dbReference>
<evidence type="ECO:0000256" key="1">
    <source>
        <dbReference type="ARBA" id="ARBA00022679"/>
    </source>
</evidence>
<organism evidence="8 9">
    <name type="scientific">Teratosphaeria destructans</name>
    <dbReference type="NCBI Taxonomy" id="418781"/>
    <lineage>
        <taxon>Eukaryota</taxon>
        <taxon>Fungi</taxon>
        <taxon>Dikarya</taxon>
        <taxon>Ascomycota</taxon>
        <taxon>Pezizomycotina</taxon>
        <taxon>Dothideomycetes</taxon>
        <taxon>Dothideomycetidae</taxon>
        <taxon>Mycosphaerellales</taxon>
        <taxon>Teratosphaeriaceae</taxon>
        <taxon>Teratosphaeria</taxon>
    </lineage>
</organism>
<protein>
    <submittedName>
        <fullName evidence="8">IBR domain, a half RING-finger domain</fullName>
    </submittedName>
</protein>
<reference evidence="8 9" key="2">
    <citation type="journal article" date="2021" name="Curr. Genet.">
        <title>Genetic response to nitrogen starvation in the aggressive Eucalyptus foliar pathogen Teratosphaeria destructans.</title>
        <authorList>
            <person name="Havenga M."/>
            <person name="Wingfield B.D."/>
            <person name="Wingfield M.J."/>
            <person name="Dreyer L.L."/>
            <person name="Roets F."/>
            <person name="Aylward J."/>
        </authorList>
    </citation>
    <scope>NUCLEOTIDE SEQUENCE [LARGE SCALE GENOMIC DNA]</scope>
    <source>
        <strain evidence="8">CMW44962</strain>
    </source>
</reference>
<dbReference type="PROSITE" id="PS51873">
    <property type="entry name" value="TRIAD"/>
    <property type="match status" value="1"/>
</dbReference>
<evidence type="ECO:0000256" key="2">
    <source>
        <dbReference type="ARBA" id="ARBA00022723"/>
    </source>
</evidence>
<dbReference type="EMBL" id="RIBY02002178">
    <property type="protein sequence ID" value="KAH9823694.1"/>
    <property type="molecule type" value="Genomic_DNA"/>
</dbReference>
<dbReference type="InterPro" id="IPR031127">
    <property type="entry name" value="E3_UB_ligase_RBR"/>
</dbReference>
<keyword evidence="3" id="KW-0677">Repeat</keyword>
<dbReference type="GO" id="GO:0008270">
    <property type="term" value="F:zinc ion binding"/>
    <property type="evidence" value="ECO:0007669"/>
    <property type="project" value="UniProtKB-KW"/>
</dbReference>
<dbReference type="GO" id="GO:0004842">
    <property type="term" value="F:ubiquitin-protein transferase activity"/>
    <property type="evidence" value="ECO:0007669"/>
    <property type="project" value="InterPro"/>
</dbReference>
<comment type="caution">
    <text evidence="8">The sequence shown here is derived from an EMBL/GenBank/DDBJ whole genome shotgun (WGS) entry which is preliminary data.</text>
</comment>
<reference evidence="8 9" key="1">
    <citation type="journal article" date="2018" name="IMA Fungus">
        <title>IMA Genome-F 10: Nine draft genome sequences of Claviceps purpurea s.lat., including C. arundinis, C. humidiphila, and C. cf. spartinae, pseudomolecules for the pitch canker pathogen Fusarium circinatum, draft genome of Davidsoniella eucalypti, Grosmannia galeiformis, Quambalaria eucalypti, and Teratosphaeria destructans.</title>
        <authorList>
            <person name="Wingfield B.D."/>
            <person name="Liu M."/>
            <person name="Nguyen H.D."/>
            <person name="Lane F.A."/>
            <person name="Morgan S.W."/>
            <person name="De Vos L."/>
            <person name="Wilken P.M."/>
            <person name="Duong T.A."/>
            <person name="Aylward J."/>
            <person name="Coetzee M.P."/>
            <person name="Dadej K."/>
            <person name="De Beer Z.W."/>
            <person name="Findlay W."/>
            <person name="Havenga M."/>
            <person name="Kolarik M."/>
            <person name="Menzies J.G."/>
            <person name="Naidoo K."/>
            <person name="Pochopski O."/>
            <person name="Shoukouhi P."/>
            <person name="Santana Q.C."/>
            <person name="Seifert K.A."/>
            <person name="Soal N."/>
            <person name="Steenkamp E.T."/>
            <person name="Tatham C.T."/>
            <person name="van der Nest M.A."/>
            <person name="Wingfield M.J."/>
        </authorList>
    </citation>
    <scope>NUCLEOTIDE SEQUENCE [LARGE SCALE GENOMIC DNA]</scope>
    <source>
        <strain evidence="8">CMW44962</strain>
    </source>
</reference>
<evidence type="ECO:0000313" key="8">
    <source>
        <dbReference type="EMBL" id="KAH9823694.1"/>
    </source>
</evidence>
<evidence type="ECO:0000256" key="4">
    <source>
        <dbReference type="ARBA" id="ARBA00022771"/>
    </source>
</evidence>
<sequence length="536" mass="60156">MASSSRTDTCTLCLETQTVVMHDLQNLLVCEDCLQTQVIPRFYAAIQHEYNYPPEIAPRKPIDEEQFALQLGADFLKRYAVKKHEYRTPYDDRIYCPHKVLLADVLQPGEVAEHKIALASAETATAEVSGEAVTECGAMAATHKDDFASDLFTCHHCMGEISISEIRAKAEANAEADQSNRFEGMVRGVDYQLCPKCRIPVQLWDGCNHMECGMCGASFCWICGQEQAEDSDHWLPGGCPRYGAAGAPNAHFDELAESRLDGPADGETWLSLPVRTIQNYLTHDESLQAELEQPFEFIGDGTDDAQRYKELAGAVNTALYIQFGQIVEPPPPEIGLDGYYAIWLDSDVMIRVGMRRHPRLVQAIRAHAPILTEALDFYMAHRDEFETFMLAHLAANPPPPREMGLDAPPGPDATPQSLQAIGDRASQFMRKAIVQILGHPDNRALDDNAESLYRMALDLRVQIWRMIGFVPQDRGRARIEGWERAFLSFHLSEAQALGADIANERVRSTFSRENFPLLAEALDFYDRHHDDFLEQL</sequence>
<evidence type="ECO:0000259" key="7">
    <source>
        <dbReference type="PROSITE" id="PS51873"/>
    </source>
</evidence>
<dbReference type="CDD" id="cd20336">
    <property type="entry name" value="Rcat_RBR"/>
    <property type="match status" value="1"/>
</dbReference>
<accession>A0A9W7W0A5</accession>
<dbReference type="SUPFAM" id="SSF57850">
    <property type="entry name" value="RING/U-box"/>
    <property type="match status" value="1"/>
</dbReference>
<keyword evidence="9" id="KW-1185">Reference proteome</keyword>
<name>A0A9W7W0A5_9PEZI</name>
<dbReference type="PANTHER" id="PTHR11685">
    <property type="entry name" value="RBR FAMILY RING FINGER AND IBR DOMAIN-CONTAINING"/>
    <property type="match status" value="1"/>
</dbReference>
<evidence type="ECO:0000256" key="3">
    <source>
        <dbReference type="ARBA" id="ARBA00022737"/>
    </source>
</evidence>
<evidence type="ECO:0000256" key="6">
    <source>
        <dbReference type="ARBA" id="ARBA00022833"/>
    </source>
</evidence>
<evidence type="ECO:0000256" key="5">
    <source>
        <dbReference type="ARBA" id="ARBA00022786"/>
    </source>
</evidence>
<gene>
    <name evidence="8" type="ORF">Tdes44962_MAKER04546</name>
</gene>
<keyword evidence="5" id="KW-0833">Ubl conjugation pathway</keyword>